<dbReference type="InterPro" id="IPR011990">
    <property type="entry name" value="TPR-like_helical_dom_sf"/>
</dbReference>
<feature type="chain" id="PRO_5021017731" evidence="1">
    <location>
        <begin position="22"/>
        <end position="505"/>
    </location>
</feature>
<keyword evidence="1" id="KW-0732">Signal</keyword>
<dbReference type="AlphaFoldDB" id="A0A4U0GUK6"/>
<feature type="signal peptide" evidence="1">
    <location>
        <begin position="1"/>
        <end position="21"/>
    </location>
</feature>
<dbReference type="RefSeq" id="WP_136822552.1">
    <property type="nucleotide sequence ID" value="NZ_BMJX01000007.1"/>
</dbReference>
<dbReference type="EMBL" id="SUKA01000007">
    <property type="protein sequence ID" value="TJY62765.1"/>
    <property type="molecule type" value="Genomic_DNA"/>
</dbReference>
<protein>
    <submittedName>
        <fullName evidence="2">SusD/RagB family nutrient-binding outer membrane lipoprotein</fullName>
    </submittedName>
</protein>
<accession>A0A4U0GUK6</accession>
<name>A0A4U0GUK6_9SPHI</name>
<evidence type="ECO:0000313" key="2">
    <source>
        <dbReference type="EMBL" id="TJY62765.1"/>
    </source>
</evidence>
<organism evidence="2 3">
    <name type="scientific">Sphingobacterium alkalisoli</name>
    <dbReference type="NCBI Taxonomy" id="1874115"/>
    <lineage>
        <taxon>Bacteria</taxon>
        <taxon>Pseudomonadati</taxon>
        <taxon>Bacteroidota</taxon>
        <taxon>Sphingobacteriia</taxon>
        <taxon>Sphingobacteriales</taxon>
        <taxon>Sphingobacteriaceae</taxon>
        <taxon>Sphingobacterium</taxon>
    </lineage>
</organism>
<keyword evidence="2" id="KW-0449">Lipoprotein</keyword>
<proteinExistence type="predicted"/>
<keyword evidence="3" id="KW-1185">Reference proteome</keyword>
<dbReference type="Gene3D" id="1.25.40.390">
    <property type="match status" value="1"/>
</dbReference>
<evidence type="ECO:0000256" key="1">
    <source>
        <dbReference type="SAM" id="SignalP"/>
    </source>
</evidence>
<dbReference type="InterPro" id="IPR041662">
    <property type="entry name" value="SusD-like_2"/>
</dbReference>
<reference evidence="2 3" key="1">
    <citation type="submission" date="2019-04" db="EMBL/GenBank/DDBJ databases">
        <title>Sphingobacterium olei sp. nov., isolated from oil-contaminated soil.</title>
        <authorList>
            <person name="Liu B."/>
        </authorList>
    </citation>
    <scope>NUCLEOTIDE SEQUENCE [LARGE SCALE GENOMIC DNA]</scope>
    <source>
        <strain evidence="2 3">Y3L14</strain>
    </source>
</reference>
<dbReference type="OrthoDB" id="9766256at2"/>
<comment type="caution">
    <text evidence="2">The sequence shown here is derived from an EMBL/GenBank/DDBJ whole genome shotgun (WGS) entry which is preliminary data.</text>
</comment>
<evidence type="ECO:0000313" key="3">
    <source>
        <dbReference type="Proteomes" id="UP000309872"/>
    </source>
</evidence>
<dbReference type="Pfam" id="PF12771">
    <property type="entry name" value="SusD-like_2"/>
    <property type="match status" value="1"/>
</dbReference>
<gene>
    <name evidence="2" type="ORF">FAZ19_20060</name>
</gene>
<dbReference type="Proteomes" id="UP000309872">
    <property type="component" value="Unassembled WGS sequence"/>
</dbReference>
<dbReference type="PROSITE" id="PS51257">
    <property type="entry name" value="PROKAR_LIPOPROTEIN"/>
    <property type="match status" value="1"/>
</dbReference>
<dbReference type="SUPFAM" id="SSF48452">
    <property type="entry name" value="TPR-like"/>
    <property type="match status" value="1"/>
</dbReference>
<sequence>MKKIIAAFASIFLLVGCSKFDAINTNPNTPTSVSASMLCTNIILSVTKYNGGDAKSYISENALPKYVGYANEGQLATQYNIIYNGSFGPMTILPDIDKMLGFAVGDPAENGYKGVAHFARAYTFYLLTMRMGDIPFSAANQGEIGNFKPVYDAQKDVFIGILNELEQASAFFAQSPAFEGDPTIFKGDPKKWQRATHAFTLKVLMTLSAKSNDADLRIQQRFAQLVSDNVLLESANDFLGLEYNTVNLHPLYSTNDMFTGRTILSSLVVDHLKQLNDKRLFYFAEPANAQIQAGRLPGDSEAYVGVNAAIDYAAMNTEFSKGSYSKINLRYQTKQNSEPRRLLTYAEQELILAEARVRGWITSGSAEAYYKNGVKAALISMMATDAAYAHGHAITTADIEGYFEGTAAFKNQSSEQLKQIWLQRYLLNFLIDGETAYFEYRRNGYPEFPIDPSTNLNVNSPGSLPLRYLYPSSELNYNSANLRNALDRQFDGYDEINKVMWLLKD</sequence>